<dbReference type="EMBL" id="RCHU02000013">
    <property type="protein sequence ID" value="KAL3573736.1"/>
    <property type="molecule type" value="Genomic_DNA"/>
</dbReference>
<dbReference type="Proteomes" id="UP000309997">
    <property type="component" value="Unassembled WGS sequence"/>
</dbReference>
<comment type="caution">
    <text evidence="1">The sequence shown here is derived from an EMBL/GenBank/DDBJ whole genome shotgun (WGS) entry which is preliminary data.</text>
</comment>
<sequence>MTNDRGGSNDGLHTAHYVTTIMAYTCRGVARDGGGGYWCDASFGETRGEAEVYNWGSMMKGKARFGAVAFVRLTRGAGMTIPVVDFWISIG</sequence>
<protein>
    <submittedName>
        <fullName evidence="1">Uncharacterized protein</fullName>
    </submittedName>
</protein>
<keyword evidence="2" id="KW-1185">Reference proteome</keyword>
<gene>
    <name evidence="1" type="ORF">D5086_024349</name>
</gene>
<evidence type="ECO:0000313" key="2">
    <source>
        <dbReference type="Proteomes" id="UP000309997"/>
    </source>
</evidence>
<accession>A0ACC4B5W1</accession>
<name>A0ACC4B5W1_POPAL</name>
<evidence type="ECO:0000313" key="1">
    <source>
        <dbReference type="EMBL" id="KAL3573736.1"/>
    </source>
</evidence>
<reference evidence="1 2" key="1">
    <citation type="journal article" date="2024" name="Plant Biotechnol. J.">
        <title>Genome and CRISPR/Cas9 system of a widespread forest tree (Populus alba) in the world.</title>
        <authorList>
            <person name="Liu Y.J."/>
            <person name="Jiang P.F."/>
            <person name="Han X.M."/>
            <person name="Li X.Y."/>
            <person name="Wang H.M."/>
            <person name="Wang Y.J."/>
            <person name="Wang X.X."/>
            <person name="Zeng Q.Y."/>
        </authorList>
    </citation>
    <scope>NUCLEOTIDE SEQUENCE [LARGE SCALE GENOMIC DNA]</scope>
    <source>
        <strain evidence="2">cv. PAL-ZL1</strain>
    </source>
</reference>
<organism evidence="1 2">
    <name type="scientific">Populus alba</name>
    <name type="common">White poplar</name>
    <dbReference type="NCBI Taxonomy" id="43335"/>
    <lineage>
        <taxon>Eukaryota</taxon>
        <taxon>Viridiplantae</taxon>
        <taxon>Streptophyta</taxon>
        <taxon>Embryophyta</taxon>
        <taxon>Tracheophyta</taxon>
        <taxon>Spermatophyta</taxon>
        <taxon>Magnoliopsida</taxon>
        <taxon>eudicotyledons</taxon>
        <taxon>Gunneridae</taxon>
        <taxon>Pentapetalae</taxon>
        <taxon>rosids</taxon>
        <taxon>fabids</taxon>
        <taxon>Malpighiales</taxon>
        <taxon>Salicaceae</taxon>
        <taxon>Saliceae</taxon>
        <taxon>Populus</taxon>
    </lineage>
</organism>
<proteinExistence type="predicted"/>